<evidence type="ECO:0000313" key="1">
    <source>
        <dbReference type="EMBL" id="SHF73525.1"/>
    </source>
</evidence>
<accession>A0A1M5E2U5</accession>
<evidence type="ECO:0000313" key="2">
    <source>
        <dbReference type="Proteomes" id="UP000184436"/>
    </source>
</evidence>
<dbReference type="Proteomes" id="UP000184436">
    <property type="component" value="Unassembled WGS sequence"/>
</dbReference>
<name>A0A1M5E2U5_9BACE</name>
<sequence length="66" mass="7653">MTIVLDYSVRDNGYTYNDFCDFYKYSEATLMRIWDGHKRNQRISELLGKVLQESIGTVSIIGKNGK</sequence>
<dbReference type="RefSeq" id="WP_025075676.1">
    <property type="nucleotide sequence ID" value="NZ_FQVD01000032.1"/>
</dbReference>
<dbReference type="OrthoDB" id="771064at2"/>
<protein>
    <submittedName>
        <fullName evidence="1">Uncharacterized protein</fullName>
    </submittedName>
</protein>
<keyword evidence="2" id="KW-1185">Reference proteome</keyword>
<dbReference type="EMBL" id="FQVD01000032">
    <property type="protein sequence ID" value="SHF73525.1"/>
    <property type="molecule type" value="Genomic_DNA"/>
</dbReference>
<proteinExistence type="predicted"/>
<dbReference type="AlphaFoldDB" id="A0A1M5E2U5"/>
<reference evidence="1 2" key="1">
    <citation type="submission" date="2016-11" db="EMBL/GenBank/DDBJ databases">
        <authorList>
            <person name="Jaros S."/>
            <person name="Januszkiewicz K."/>
            <person name="Wedrychowicz H."/>
        </authorList>
    </citation>
    <scope>NUCLEOTIDE SEQUENCE [LARGE SCALE GENOMIC DNA]</scope>
    <source>
        <strain evidence="1 2">DSM 26883</strain>
    </source>
</reference>
<gene>
    <name evidence="1" type="ORF">SAMN05444349_13218</name>
</gene>
<organism evidence="1 2">
    <name type="scientific">Bacteroides faecichinchillae</name>
    <dbReference type="NCBI Taxonomy" id="871325"/>
    <lineage>
        <taxon>Bacteria</taxon>
        <taxon>Pseudomonadati</taxon>
        <taxon>Bacteroidota</taxon>
        <taxon>Bacteroidia</taxon>
        <taxon>Bacteroidales</taxon>
        <taxon>Bacteroidaceae</taxon>
        <taxon>Bacteroides</taxon>
    </lineage>
</organism>